<dbReference type="AlphaFoldDB" id="A0A3L8DCK6"/>
<reference evidence="1" key="1">
    <citation type="journal article" date="2018" name="Genome Res.">
        <title>The genomic architecture and molecular evolution of ant odorant receptors.</title>
        <authorList>
            <person name="McKenzie S.K."/>
            <person name="Kronauer D.J.C."/>
        </authorList>
    </citation>
    <scope>NUCLEOTIDE SEQUENCE [LARGE SCALE GENOMIC DNA]</scope>
    <source>
        <strain evidence="1">Clonal line C1</strain>
    </source>
</reference>
<dbReference type="EMBL" id="QOIP01000010">
    <property type="protein sequence ID" value="RLU17609.1"/>
    <property type="molecule type" value="Genomic_DNA"/>
</dbReference>
<reference evidence="1" key="2">
    <citation type="submission" date="2018-07" db="EMBL/GenBank/DDBJ databases">
        <authorList>
            <person name="Mckenzie S.K."/>
            <person name="Kronauer D.J.C."/>
        </authorList>
    </citation>
    <scope>NUCLEOTIDE SEQUENCE</scope>
    <source>
        <strain evidence="1">Clonal line C1</strain>
    </source>
</reference>
<protein>
    <submittedName>
        <fullName evidence="1">Uncharacterized protein</fullName>
    </submittedName>
</protein>
<organism evidence="1">
    <name type="scientific">Ooceraea biroi</name>
    <name type="common">Clonal raider ant</name>
    <name type="synonym">Cerapachys biroi</name>
    <dbReference type="NCBI Taxonomy" id="2015173"/>
    <lineage>
        <taxon>Eukaryota</taxon>
        <taxon>Metazoa</taxon>
        <taxon>Ecdysozoa</taxon>
        <taxon>Arthropoda</taxon>
        <taxon>Hexapoda</taxon>
        <taxon>Insecta</taxon>
        <taxon>Pterygota</taxon>
        <taxon>Neoptera</taxon>
        <taxon>Endopterygota</taxon>
        <taxon>Hymenoptera</taxon>
        <taxon>Apocrita</taxon>
        <taxon>Aculeata</taxon>
        <taxon>Formicoidea</taxon>
        <taxon>Formicidae</taxon>
        <taxon>Dorylinae</taxon>
        <taxon>Ooceraea</taxon>
    </lineage>
</organism>
<proteinExistence type="predicted"/>
<accession>A0A3L8DCK6</accession>
<evidence type="ECO:0000313" key="1">
    <source>
        <dbReference type="EMBL" id="RLU17609.1"/>
    </source>
</evidence>
<name>A0A3L8DCK6_OOCBI</name>
<dbReference type="Proteomes" id="UP000279307">
    <property type="component" value="Chromosome 10"/>
</dbReference>
<feature type="non-terminal residue" evidence="1">
    <location>
        <position position="25"/>
    </location>
</feature>
<comment type="caution">
    <text evidence="1">The sequence shown here is derived from an EMBL/GenBank/DDBJ whole genome shotgun (WGS) entry which is preliminary data.</text>
</comment>
<sequence length="25" mass="2932">MMMQKTICVKQLEQKVLLVLLSLLK</sequence>
<gene>
    <name evidence="1" type="ORF">DMN91_009845</name>
</gene>